<proteinExistence type="predicted"/>
<evidence type="ECO:0000256" key="2">
    <source>
        <dbReference type="PROSITE-ProRule" id="PRU00703"/>
    </source>
</evidence>
<dbReference type="CDD" id="cd04584">
    <property type="entry name" value="CBS_pair_AcuB_like"/>
    <property type="match status" value="1"/>
</dbReference>
<feature type="domain" description="CBS" evidence="3">
    <location>
        <begin position="7"/>
        <end position="63"/>
    </location>
</feature>
<protein>
    <submittedName>
        <fullName evidence="5">Cbs domain</fullName>
    </submittedName>
</protein>
<name>A0A4U8YX48_9BACT</name>
<organism evidence="5 6">
    <name type="scientific">Desulfoluna butyratoxydans</name>
    <dbReference type="NCBI Taxonomy" id="231438"/>
    <lineage>
        <taxon>Bacteria</taxon>
        <taxon>Pseudomonadati</taxon>
        <taxon>Thermodesulfobacteriota</taxon>
        <taxon>Desulfobacteria</taxon>
        <taxon>Desulfobacterales</taxon>
        <taxon>Desulfolunaceae</taxon>
        <taxon>Desulfoluna</taxon>
    </lineage>
</organism>
<dbReference type="InterPro" id="IPR051257">
    <property type="entry name" value="Diverse_CBS-Domain"/>
</dbReference>
<dbReference type="InterPro" id="IPR000644">
    <property type="entry name" value="CBS_dom"/>
</dbReference>
<dbReference type="PANTHER" id="PTHR43080">
    <property type="entry name" value="CBS DOMAIN-CONTAINING PROTEIN CBSX3, MITOCHONDRIAL"/>
    <property type="match status" value="1"/>
</dbReference>
<dbReference type="SMART" id="SM00116">
    <property type="entry name" value="CBS"/>
    <property type="match status" value="2"/>
</dbReference>
<dbReference type="SUPFAM" id="SSF55021">
    <property type="entry name" value="ACT-like"/>
    <property type="match status" value="1"/>
</dbReference>
<dbReference type="InterPro" id="IPR045865">
    <property type="entry name" value="ACT-like_dom_sf"/>
</dbReference>
<accession>A0A4U8YX48</accession>
<gene>
    <name evidence="5" type="ORF">MSL71_42820</name>
</gene>
<dbReference type="RefSeq" id="WP_180144714.1">
    <property type="nucleotide sequence ID" value="NZ_CAADHO010000010.1"/>
</dbReference>
<reference evidence="5 6" key="1">
    <citation type="submission" date="2019-03" db="EMBL/GenBank/DDBJ databases">
        <authorList>
            <person name="Nijsse B."/>
        </authorList>
    </citation>
    <scope>NUCLEOTIDE SEQUENCE [LARGE SCALE GENOMIC DNA]</scope>
    <source>
        <strain evidence="5">Desulfoluna butyratoxydans MSL71</strain>
    </source>
</reference>
<feature type="domain" description="CBS" evidence="3">
    <location>
        <begin position="82"/>
        <end position="137"/>
    </location>
</feature>
<evidence type="ECO:0000259" key="4">
    <source>
        <dbReference type="PROSITE" id="PS51671"/>
    </source>
</evidence>
<dbReference type="AlphaFoldDB" id="A0A4U8YX48"/>
<keyword evidence="6" id="KW-1185">Reference proteome</keyword>
<sequence length="223" mass="24563">MYVGRIMHTNLITVKPETTIKQAMDLLKEHHIEHLVVLDDAGNLKGILSDRDVKANLASPATTFSTHELNYLLDQVTVGMIMVKNVITVTPGTPVEDAALVIRENEISSLPVMKEGRPVGIVTKTDVMGVLMDAIGLGEENERLIVLVRNRLGMIADITSRLRDESINIASLITWPEKGLEGVYQLVIRVHGRDKAKAVQVLESMGLKVITGYVEDHSSYVSD</sequence>
<dbReference type="PROSITE" id="PS51371">
    <property type="entry name" value="CBS"/>
    <property type="match status" value="2"/>
</dbReference>
<feature type="domain" description="ACT" evidence="4">
    <location>
        <begin position="143"/>
        <end position="221"/>
    </location>
</feature>
<dbReference type="InterPro" id="IPR002912">
    <property type="entry name" value="ACT_dom"/>
</dbReference>
<dbReference type="Gene3D" id="3.30.2130.10">
    <property type="entry name" value="VC0802-like"/>
    <property type="match status" value="1"/>
</dbReference>
<evidence type="ECO:0000256" key="1">
    <source>
        <dbReference type="ARBA" id="ARBA00023122"/>
    </source>
</evidence>
<evidence type="ECO:0000313" key="5">
    <source>
        <dbReference type="EMBL" id="VFQ46612.1"/>
    </source>
</evidence>
<dbReference type="EMBL" id="CAADHO010000010">
    <property type="protein sequence ID" value="VFQ46612.1"/>
    <property type="molecule type" value="Genomic_DNA"/>
</dbReference>
<dbReference type="Proteomes" id="UP000507962">
    <property type="component" value="Unassembled WGS sequence"/>
</dbReference>
<dbReference type="Pfam" id="PF00571">
    <property type="entry name" value="CBS"/>
    <property type="match status" value="2"/>
</dbReference>
<evidence type="ECO:0000313" key="6">
    <source>
        <dbReference type="Proteomes" id="UP000507962"/>
    </source>
</evidence>
<keyword evidence="1 2" id="KW-0129">CBS domain</keyword>
<dbReference type="PANTHER" id="PTHR43080:SF2">
    <property type="entry name" value="CBS DOMAIN-CONTAINING PROTEIN"/>
    <property type="match status" value="1"/>
</dbReference>
<dbReference type="Gene3D" id="3.10.580.10">
    <property type="entry name" value="CBS-domain"/>
    <property type="match status" value="2"/>
</dbReference>
<dbReference type="SUPFAM" id="SSF54631">
    <property type="entry name" value="CBS-domain pair"/>
    <property type="match status" value="1"/>
</dbReference>
<dbReference type="PROSITE" id="PS51671">
    <property type="entry name" value="ACT"/>
    <property type="match status" value="1"/>
</dbReference>
<dbReference type="InterPro" id="IPR046342">
    <property type="entry name" value="CBS_dom_sf"/>
</dbReference>
<evidence type="ECO:0000259" key="3">
    <source>
        <dbReference type="PROSITE" id="PS51371"/>
    </source>
</evidence>